<accession>A0A7W9T5W7</accession>
<protein>
    <recommendedName>
        <fullName evidence="2">Secretion system C-terminal sorting domain-containing protein</fullName>
    </recommendedName>
</protein>
<feature type="region of interest" description="Disordered" evidence="1">
    <location>
        <begin position="14"/>
        <end position="34"/>
    </location>
</feature>
<dbReference type="EMBL" id="JACHGG010000007">
    <property type="protein sequence ID" value="MBB6061009.1"/>
    <property type="molecule type" value="Genomic_DNA"/>
</dbReference>
<feature type="compositionally biased region" description="Polar residues" evidence="1">
    <location>
        <begin position="14"/>
        <end position="26"/>
    </location>
</feature>
<gene>
    <name evidence="3" type="ORF">HNQ93_003885</name>
</gene>
<dbReference type="InterPro" id="IPR026444">
    <property type="entry name" value="Secre_tail"/>
</dbReference>
<feature type="domain" description="Secretion system C-terminal sorting" evidence="2">
    <location>
        <begin position="949"/>
        <end position="1018"/>
    </location>
</feature>
<dbReference type="Proteomes" id="UP000532746">
    <property type="component" value="Unassembled WGS sequence"/>
</dbReference>
<dbReference type="InterPro" id="IPR013783">
    <property type="entry name" value="Ig-like_fold"/>
</dbReference>
<dbReference type="AlphaFoldDB" id="A0A7W9T5W7"/>
<evidence type="ECO:0000259" key="2">
    <source>
        <dbReference type="Pfam" id="PF18962"/>
    </source>
</evidence>
<name>A0A7W9T5W7_9BACT</name>
<keyword evidence="4" id="KW-1185">Reference proteome</keyword>
<organism evidence="3 4">
    <name type="scientific">Hymenobacter luteus</name>
    <dbReference type="NCBI Taxonomy" id="1411122"/>
    <lineage>
        <taxon>Bacteria</taxon>
        <taxon>Pseudomonadati</taxon>
        <taxon>Bacteroidota</taxon>
        <taxon>Cytophagia</taxon>
        <taxon>Cytophagales</taxon>
        <taxon>Hymenobacteraceae</taxon>
        <taxon>Hymenobacter</taxon>
    </lineage>
</organism>
<dbReference type="NCBIfam" id="TIGR04183">
    <property type="entry name" value="Por_Secre_tail"/>
    <property type="match status" value="1"/>
</dbReference>
<reference evidence="3 4" key="1">
    <citation type="submission" date="2020-08" db="EMBL/GenBank/DDBJ databases">
        <title>Genomic Encyclopedia of Type Strains, Phase IV (KMG-IV): sequencing the most valuable type-strain genomes for metagenomic binning, comparative biology and taxonomic classification.</title>
        <authorList>
            <person name="Goeker M."/>
        </authorList>
    </citation>
    <scope>NUCLEOTIDE SEQUENCE [LARGE SCALE GENOMIC DNA]</scope>
    <source>
        <strain evidence="3 4">DSM 26718</strain>
    </source>
</reference>
<evidence type="ECO:0000313" key="3">
    <source>
        <dbReference type="EMBL" id="MBB6061009.1"/>
    </source>
</evidence>
<evidence type="ECO:0000313" key="4">
    <source>
        <dbReference type="Proteomes" id="UP000532746"/>
    </source>
</evidence>
<evidence type="ECO:0000256" key="1">
    <source>
        <dbReference type="SAM" id="MobiDB-lite"/>
    </source>
</evidence>
<proteinExistence type="predicted"/>
<dbReference type="RefSeq" id="WP_183404986.1">
    <property type="nucleotide sequence ID" value="NZ_JACHGG010000007.1"/>
</dbReference>
<sequence>MLALPFIGQAQSITVSPSTDENNPTEFGSVPVGQVSSPAKEYTVTATGISDNLEVSFGNATSFEGSTDNTNFSNTVVLPAAGGTLYVRFKPTTVGTTNGQYIRVTGGGRSTVNAFIDVRGTGTQGVPTLSVTPSARGFGNQVINTTSSPMTFTVTGTSLTGDVTVTAPAGFLVSNSATSTYGQTTTVGQGNTGTVNATVYVVFNPTVASNYVGNVTFASSGTSTTASVAGTGVLPPATLGVTPTSLAFASTQEGLVSAPSSFTVSGFNLTAAVTVTAPTGFLIRQGTTGTFVQTVTLTPVNNSVNASLQAVFAPATAGSYNDNITISSTGNGNPSVTLAVSGTATPAPRGPFIVVNPGSLDFETVSSSGSAQTLTFEINAGNLTAPLVLTGSNNNILFRDASAGGSFVNGPITINPVNGSVSGRIIEVQLTGPIASGGFTGNITATSSGVTQVVNITANSTGGESVVNVSSSGLNLFSTVPGVPSAPQSYLLSGTNLLRDITVTAPPAFQVSQKADFSDVTATNNTIVVARNNGSDVTPTTIYVRFVPTSAFSTTASVLNASRPALGVAVRVQGTSEPSVQLQNAFQQVRNVEIYTRSTSQAITVVAERVLQPVTISQLLSANTTFNPDNTPQFEISRDNVNFTVDTVKLKPNTSTYSINQQIYVRFRPTNLGSAQATLRYQSNDFDDKSTQNFTANSLLSGLPIDNQPRERAVANVVRNNTTATVTFTLPANYAGLGYGEGRLIVASENPTLPSGNQPMDGVSYQTGNQTYGQGPQVAPGYFAVFAGPNSSVTVEGLDIRKTYYFYTFEYNNIDNNVNVIASGAENYLSPPTPNTIPGIIAPSPLPVTLVSFDAKIRGNQVALTWATSAELNNKGFEVERSRDGRSFETILFRAGKGTTSSSTTYTAADEKPLAGTSYYRLKQIDFDGTVSLSQPVVINFLRSGDVNMYPNPVEDILTIELGGATEGVTVTITDSNGRLIRSQKLGANGTLNMGDLGTGTYMVTVGEGNSKVTRRIVKK</sequence>
<dbReference type="Pfam" id="PF18962">
    <property type="entry name" value="Por_Secre_tail"/>
    <property type="match status" value="1"/>
</dbReference>
<dbReference type="Gene3D" id="2.60.40.10">
    <property type="entry name" value="Immunoglobulins"/>
    <property type="match status" value="1"/>
</dbReference>
<comment type="caution">
    <text evidence="3">The sequence shown here is derived from an EMBL/GenBank/DDBJ whole genome shotgun (WGS) entry which is preliminary data.</text>
</comment>